<dbReference type="SUPFAM" id="SSF53067">
    <property type="entry name" value="Actin-like ATPase domain"/>
    <property type="match status" value="1"/>
</dbReference>
<evidence type="ECO:0000256" key="1">
    <source>
        <dbReference type="ARBA" id="ARBA00022679"/>
    </source>
</evidence>
<evidence type="ECO:0000313" key="4">
    <source>
        <dbReference type="EMBL" id="MBB6469832.1"/>
    </source>
</evidence>
<keyword evidence="2" id="KW-0418">Kinase</keyword>
<dbReference type="PANTHER" id="PTHR47690:SF1">
    <property type="entry name" value="GLUCOKINASE"/>
    <property type="match status" value="1"/>
</dbReference>
<dbReference type="InterPro" id="IPR050201">
    <property type="entry name" value="Bacterial_glucokinase"/>
</dbReference>
<dbReference type="CDD" id="cd24008">
    <property type="entry name" value="ASKHA_NBD_GLK"/>
    <property type="match status" value="1"/>
</dbReference>
<reference evidence="4 5" key="1">
    <citation type="submission" date="2020-08" db="EMBL/GenBank/DDBJ databases">
        <title>Genomic Encyclopedia of Type Strains, Phase IV (KMG-IV): sequencing the most valuable type-strain genomes for metagenomic binning, comparative biology and taxonomic classification.</title>
        <authorList>
            <person name="Goeker M."/>
        </authorList>
    </citation>
    <scope>NUCLEOTIDE SEQUENCE [LARGE SCALE GENOMIC DNA]</scope>
    <source>
        <strain evidence="4 5">DSM 17454</strain>
    </source>
</reference>
<dbReference type="Gene3D" id="3.40.367.20">
    <property type="match status" value="1"/>
</dbReference>
<dbReference type="EMBL" id="JACHGI010000019">
    <property type="protein sequence ID" value="MBB6469832.1"/>
    <property type="molecule type" value="Genomic_DNA"/>
</dbReference>
<organism evidence="4 5">
    <name type="scientific">Aminobacter carboxidus</name>
    <dbReference type="NCBI Taxonomy" id="376165"/>
    <lineage>
        <taxon>Bacteria</taxon>
        <taxon>Pseudomonadati</taxon>
        <taxon>Pseudomonadota</taxon>
        <taxon>Alphaproteobacteria</taxon>
        <taxon>Hyphomicrobiales</taxon>
        <taxon>Phyllobacteriaceae</taxon>
        <taxon>Aminobacter</taxon>
    </lineage>
</organism>
<dbReference type="Proteomes" id="UP000532373">
    <property type="component" value="Unassembled WGS sequence"/>
</dbReference>
<dbReference type="InterPro" id="IPR003836">
    <property type="entry name" value="Glucokinase"/>
</dbReference>
<dbReference type="RefSeq" id="WP_184773518.1">
    <property type="nucleotide sequence ID" value="NZ_JACHGI010000019.1"/>
</dbReference>
<dbReference type="Gene3D" id="3.30.420.40">
    <property type="match status" value="1"/>
</dbReference>
<dbReference type="GO" id="GO:0004340">
    <property type="term" value="F:glucokinase activity"/>
    <property type="evidence" value="ECO:0007669"/>
    <property type="project" value="UniProtKB-EC"/>
</dbReference>
<dbReference type="AlphaFoldDB" id="A0A8E1WJT4"/>
<dbReference type="InterPro" id="IPR043129">
    <property type="entry name" value="ATPase_NBD"/>
</dbReference>
<evidence type="ECO:0000256" key="2">
    <source>
        <dbReference type="ARBA" id="ARBA00022777"/>
    </source>
</evidence>
<protein>
    <submittedName>
        <fullName evidence="4">Glucokinase</fullName>
        <ecNumber evidence="4">2.7.1.2</ecNumber>
    </submittedName>
</protein>
<dbReference type="EC" id="2.7.1.2" evidence="4"/>
<dbReference type="GO" id="GO:0005524">
    <property type="term" value="F:ATP binding"/>
    <property type="evidence" value="ECO:0007669"/>
    <property type="project" value="InterPro"/>
</dbReference>
<evidence type="ECO:0000313" key="5">
    <source>
        <dbReference type="Proteomes" id="UP000532373"/>
    </source>
</evidence>
<comment type="similarity">
    <text evidence="3">Belongs to the bacterial glucokinase family.</text>
</comment>
<dbReference type="PANTHER" id="PTHR47690">
    <property type="entry name" value="GLUCOKINASE"/>
    <property type="match status" value="1"/>
</dbReference>
<evidence type="ECO:0000256" key="3">
    <source>
        <dbReference type="RuleBase" id="RU004046"/>
    </source>
</evidence>
<dbReference type="GO" id="GO:0006096">
    <property type="term" value="P:glycolytic process"/>
    <property type="evidence" value="ECO:0007669"/>
    <property type="project" value="InterPro"/>
</dbReference>
<dbReference type="GO" id="GO:0005536">
    <property type="term" value="F:D-glucose binding"/>
    <property type="evidence" value="ECO:0007669"/>
    <property type="project" value="InterPro"/>
</dbReference>
<dbReference type="GO" id="GO:0005829">
    <property type="term" value="C:cytosol"/>
    <property type="evidence" value="ECO:0007669"/>
    <property type="project" value="TreeGrafter"/>
</dbReference>
<accession>A0A8E1WJT4</accession>
<proteinExistence type="inferred from homology"/>
<keyword evidence="1 4" id="KW-0808">Transferase</keyword>
<comment type="caution">
    <text evidence="4">The sequence shown here is derived from an EMBL/GenBank/DDBJ whole genome shotgun (WGS) entry which is preliminary data.</text>
</comment>
<dbReference type="Pfam" id="PF02685">
    <property type="entry name" value="Glucokinase"/>
    <property type="match status" value="1"/>
</dbReference>
<sequence length="336" mass="35667">MTALVCDLGGTNARLGLVEDGLLLPNTVVSLANDDFTDFPSLLGSYLVSLQKPDLDSICIALAAVPTPEGARLTNRDWDIRRDDVAAAGGVSNVHFLNDFEALALSLRQADQHELQVLYQGTKPSRLGPRMVLGAGTGFNAAVCFPSRIGQASNVSAAECGHMTLPIEGEEELSLQAYLAAKRGRASVERALSGNGLVEIYNWCCRSNGRNLRFHEAAEISAEAASHGDPDCQQAADLLLRLLGRVSGDLALAFLPTGGIFLSGGVTRSLAPLMRATSSTFQTAFRSKGRQSSFMEGFPISLLLDDRAALAGCAEWLRSKGAAGSSVRLDRNDEAT</sequence>
<name>A0A8E1WJT4_9HYPH</name>
<gene>
    <name evidence="4" type="ORF">HNQ96_005726</name>
</gene>